<organism evidence="6 7">
    <name type="scientific">Gordonia prachuapensis</name>
    <dbReference type="NCBI Taxonomy" id="3115651"/>
    <lineage>
        <taxon>Bacteria</taxon>
        <taxon>Bacillati</taxon>
        <taxon>Actinomycetota</taxon>
        <taxon>Actinomycetes</taxon>
        <taxon>Mycobacteriales</taxon>
        <taxon>Gordoniaceae</taxon>
        <taxon>Gordonia</taxon>
    </lineage>
</organism>
<evidence type="ECO:0000256" key="2">
    <source>
        <dbReference type="ARBA" id="ARBA00023125"/>
    </source>
</evidence>
<feature type="DNA-binding region" description="H-T-H motif" evidence="4">
    <location>
        <begin position="32"/>
        <end position="51"/>
    </location>
</feature>
<dbReference type="InterPro" id="IPR050109">
    <property type="entry name" value="HTH-type_TetR-like_transc_reg"/>
</dbReference>
<accession>A0ABU7MZ44</accession>
<gene>
    <name evidence="6" type="ORF">V1Y59_21160</name>
</gene>
<keyword evidence="3" id="KW-0804">Transcription</keyword>
<feature type="domain" description="HTH tetR-type" evidence="5">
    <location>
        <begin position="9"/>
        <end position="69"/>
    </location>
</feature>
<sequence length="208" mass="21969">MVDNTAFGTRRREDLFDGLLGLLLAEGFAQFGVAELASRLRCSKSTLYTLAGSKEQLVVKTVTHFFRTATEQVEAAVADADSARDRVVTYLVSVGDALAPASTAFMSDLHAFEPTRELYERNTAAAARRVQEFITAGVASGEFRDVDAAFAADLAASMMSRIQRREVEAATGLDDASAYRQLASILTAGIDAPTTAEATSGVSSAGGG</sequence>
<proteinExistence type="predicted"/>
<protein>
    <submittedName>
        <fullName evidence="6">TetR/AcrR family transcriptional regulator</fullName>
    </submittedName>
</protein>
<dbReference type="RefSeq" id="WP_330507015.1">
    <property type="nucleotide sequence ID" value="NZ_JAZDUE010000022.1"/>
</dbReference>
<evidence type="ECO:0000256" key="3">
    <source>
        <dbReference type="ARBA" id="ARBA00023163"/>
    </source>
</evidence>
<dbReference type="PANTHER" id="PTHR30055">
    <property type="entry name" value="HTH-TYPE TRANSCRIPTIONAL REGULATOR RUTR"/>
    <property type="match status" value="1"/>
</dbReference>
<dbReference type="PROSITE" id="PS50977">
    <property type="entry name" value="HTH_TETR_2"/>
    <property type="match status" value="1"/>
</dbReference>
<dbReference type="PANTHER" id="PTHR30055:SF234">
    <property type="entry name" value="HTH-TYPE TRANSCRIPTIONAL REGULATOR BETI"/>
    <property type="match status" value="1"/>
</dbReference>
<dbReference type="SUPFAM" id="SSF46689">
    <property type="entry name" value="Homeodomain-like"/>
    <property type="match status" value="1"/>
</dbReference>
<reference evidence="6 7" key="1">
    <citation type="submission" date="2024-01" db="EMBL/GenBank/DDBJ databases">
        <title>Draft genome sequence of Gordonia sp. PKS22-38.</title>
        <authorList>
            <person name="Suphannarot A."/>
            <person name="Mingma R."/>
        </authorList>
    </citation>
    <scope>NUCLEOTIDE SEQUENCE [LARGE SCALE GENOMIC DNA]</scope>
    <source>
        <strain evidence="6 7">PKS22-38</strain>
    </source>
</reference>
<evidence type="ECO:0000256" key="4">
    <source>
        <dbReference type="PROSITE-ProRule" id="PRU00335"/>
    </source>
</evidence>
<dbReference type="InterPro" id="IPR009057">
    <property type="entry name" value="Homeodomain-like_sf"/>
</dbReference>
<dbReference type="InterPro" id="IPR001647">
    <property type="entry name" value="HTH_TetR"/>
</dbReference>
<keyword evidence="1" id="KW-0805">Transcription regulation</keyword>
<keyword evidence="7" id="KW-1185">Reference proteome</keyword>
<dbReference type="Gene3D" id="1.10.357.10">
    <property type="entry name" value="Tetracycline Repressor, domain 2"/>
    <property type="match status" value="1"/>
</dbReference>
<dbReference type="Pfam" id="PF00440">
    <property type="entry name" value="TetR_N"/>
    <property type="match status" value="1"/>
</dbReference>
<dbReference type="InterPro" id="IPR036271">
    <property type="entry name" value="Tet_transcr_reg_TetR-rel_C_sf"/>
</dbReference>
<evidence type="ECO:0000313" key="6">
    <source>
        <dbReference type="EMBL" id="MEE4025608.1"/>
    </source>
</evidence>
<keyword evidence="2 4" id="KW-0238">DNA-binding</keyword>
<dbReference type="Gene3D" id="1.10.10.60">
    <property type="entry name" value="Homeodomain-like"/>
    <property type="match status" value="1"/>
</dbReference>
<evidence type="ECO:0000313" key="7">
    <source>
        <dbReference type="Proteomes" id="UP001335729"/>
    </source>
</evidence>
<dbReference type="EMBL" id="JAZDUE010000022">
    <property type="protein sequence ID" value="MEE4025608.1"/>
    <property type="molecule type" value="Genomic_DNA"/>
</dbReference>
<evidence type="ECO:0000256" key="1">
    <source>
        <dbReference type="ARBA" id="ARBA00023015"/>
    </source>
</evidence>
<dbReference type="SUPFAM" id="SSF48498">
    <property type="entry name" value="Tetracyclin repressor-like, C-terminal domain"/>
    <property type="match status" value="1"/>
</dbReference>
<dbReference type="Proteomes" id="UP001335729">
    <property type="component" value="Unassembled WGS sequence"/>
</dbReference>
<comment type="caution">
    <text evidence="6">The sequence shown here is derived from an EMBL/GenBank/DDBJ whole genome shotgun (WGS) entry which is preliminary data.</text>
</comment>
<name>A0ABU7MZ44_9ACTN</name>
<evidence type="ECO:0000259" key="5">
    <source>
        <dbReference type="PROSITE" id="PS50977"/>
    </source>
</evidence>